<organism evidence="2 3">
    <name type="scientific">Mucuna pruriens</name>
    <name type="common">Velvet bean</name>
    <name type="synonym">Dolichos pruriens</name>
    <dbReference type="NCBI Taxonomy" id="157652"/>
    <lineage>
        <taxon>Eukaryota</taxon>
        <taxon>Viridiplantae</taxon>
        <taxon>Streptophyta</taxon>
        <taxon>Embryophyta</taxon>
        <taxon>Tracheophyta</taxon>
        <taxon>Spermatophyta</taxon>
        <taxon>Magnoliopsida</taxon>
        <taxon>eudicotyledons</taxon>
        <taxon>Gunneridae</taxon>
        <taxon>Pentapetalae</taxon>
        <taxon>rosids</taxon>
        <taxon>fabids</taxon>
        <taxon>Fabales</taxon>
        <taxon>Fabaceae</taxon>
        <taxon>Papilionoideae</taxon>
        <taxon>50 kb inversion clade</taxon>
        <taxon>NPAAA clade</taxon>
        <taxon>indigoferoid/millettioid clade</taxon>
        <taxon>Phaseoleae</taxon>
        <taxon>Mucuna</taxon>
    </lineage>
</organism>
<dbReference type="AlphaFoldDB" id="A0A371GLP2"/>
<gene>
    <name evidence="2" type="primary">rnhA</name>
    <name evidence="2" type="ORF">CR513_26575</name>
</gene>
<feature type="non-terminal residue" evidence="2">
    <location>
        <position position="1"/>
    </location>
</feature>
<dbReference type="SUPFAM" id="SSF53098">
    <property type="entry name" value="Ribonuclease H-like"/>
    <property type="match status" value="1"/>
</dbReference>
<dbReference type="InterPro" id="IPR036397">
    <property type="entry name" value="RNaseH_sf"/>
</dbReference>
<dbReference type="InterPro" id="IPR002156">
    <property type="entry name" value="RNaseH_domain"/>
</dbReference>
<comment type="caution">
    <text evidence="2">The sequence shown here is derived from an EMBL/GenBank/DDBJ whole genome shotgun (WGS) entry which is preliminary data.</text>
</comment>
<accession>A0A371GLP2</accession>
<dbReference type="Pfam" id="PF13456">
    <property type="entry name" value="RVT_3"/>
    <property type="match status" value="1"/>
</dbReference>
<evidence type="ECO:0000259" key="1">
    <source>
        <dbReference type="PROSITE" id="PS50879"/>
    </source>
</evidence>
<evidence type="ECO:0000313" key="3">
    <source>
        <dbReference type="Proteomes" id="UP000257109"/>
    </source>
</evidence>
<dbReference type="PANTHER" id="PTHR48475:SF2">
    <property type="entry name" value="RIBONUCLEASE H"/>
    <property type="match status" value="1"/>
</dbReference>
<sequence>MEPFYIRFQDTSISLEGVWRINHDFQQVSYQREEREGNQWPGADLRYQKIEKAALAVVVASRRLCPYFQNFGIVVKTDLPIRQELRKPDLAGRMVAQALADFLTELILGEADGSVDETNAGEWYLSVDGSSNHSGSGAGFFLEGPAGIVIEQSLHFEFKANNNQAEYEALLAGMRLAQELEVKKLTAKSDSKLVNGQVNGEYQTRDPQLVKYWEKARKMALTFESFVLVHVPRDHNERADLLAKLASTQRRQ</sequence>
<feature type="domain" description="RNase H type-1" evidence="1">
    <location>
        <begin position="119"/>
        <end position="248"/>
    </location>
</feature>
<dbReference type="OrthoDB" id="2016287at2759"/>
<dbReference type="GO" id="GO:0004523">
    <property type="term" value="F:RNA-DNA hybrid ribonuclease activity"/>
    <property type="evidence" value="ECO:0007669"/>
    <property type="project" value="InterPro"/>
</dbReference>
<evidence type="ECO:0000313" key="2">
    <source>
        <dbReference type="EMBL" id="RDX91446.1"/>
    </source>
</evidence>
<dbReference type="GO" id="GO:0003676">
    <property type="term" value="F:nucleic acid binding"/>
    <property type="evidence" value="ECO:0007669"/>
    <property type="project" value="InterPro"/>
</dbReference>
<dbReference type="CDD" id="cd09279">
    <property type="entry name" value="RNase_HI_like"/>
    <property type="match status" value="1"/>
</dbReference>
<dbReference type="EMBL" id="QJKJ01005122">
    <property type="protein sequence ID" value="RDX91446.1"/>
    <property type="molecule type" value="Genomic_DNA"/>
</dbReference>
<name>A0A371GLP2_MUCPR</name>
<proteinExistence type="predicted"/>
<protein>
    <submittedName>
        <fullName evidence="2">RnhA</fullName>
    </submittedName>
</protein>
<dbReference type="InterPro" id="IPR012337">
    <property type="entry name" value="RNaseH-like_sf"/>
</dbReference>
<dbReference type="PANTHER" id="PTHR48475">
    <property type="entry name" value="RIBONUCLEASE H"/>
    <property type="match status" value="1"/>
</dbReference>
<dbReference type="Gene3D" id="3.30.420.10">
    <property type="entry name" value="Ribonuclease H-like superfamily/Ribonuclease H"/>
    <property type="match status" value="1"/>
</dbReference>
<dbReference type="PROSITE" id="PS50879">
    <property type="entry name" value="RNASE_H_1"/>
    <property type="match status" value="1"/>
</dbReference>
<dbReference type="Proteomes" id="UP000257109">
    <property type="component" value="Unassembled WGS sequence"/>
</dbReference>
<reference evidence="2" key="1">
    <citation type="submission" date="2018-05" db="EMBL/GenBank/DDBJ databases">
        <title>Draft genome of Mucuna pruriens seed.</title>
        <authorList>
            <person name="Nnadi N.E."/>
            <person name="Vos R."/>
            <person name="Hasami M.H."/>
            <person name="Devisetty U.K."/>
            <person name="Aguiy J.C."/>
        </authorList>
    </citation>
    <scope>NUCLEOTIDE SEQUENCE [LARGE SCALE GENOMIC DNA]</scope>
    <source>
        <strain evidence="2">JCA_2017</strain>
    </source>
</reference>
<keyword evidence="3" id="KW-1185">Reference proteome</keyword>